<accession>A0ABU6UJ92</accession>
<sequence>MKHIASWITAAVFLSSMFIIDCYIVSAITATKRYGLAKPNCYAILIMQMEHLFDIIFHHGGELRWNDDGTRVYEPNNKYRLGSDNELMHMCHAARINDRVVHVYYKHGIFKPYVVEDYVSTAAAANADDDEIAEFDEATFLKTKASHKSSPPNPNPPSNTNPTPVSPKASQKSSPLKPYLKNITKPNIKPISKASSKPKQKSKQKVSPRCNRKPTPKTRSKPTPTPKLNSTPKCIPSIQIGQKATPKINLESNRNKSSQAHHASAGKGKDKLEEESSSGDDDSEESTYKPCEVETSSDDGVVVQLSKAKKRLTQLQKHSASADQPKKHSAAASTKERHDILQDDDGLVEDDSDEDINHGLRDVVLDALDSCADPEESDLWH</sequence>
<feature type="compositionally biased region" description="Low complexity" evidence="1">
    <location>
        <begin position="185"/>
        <end position="195"/>
    </location>
</feature>
<feature type="compositionally biased region" description="Polar residues" evidence="1">
    <location>
        <begin position="313"/>
        <end position="322"/>
    </location>
</feature>
<feature type="compositionally biased region" description="Polar residues" evidence="1">
    <location>
        <begin position="250"/>
        <end position="261"/>
    </location>
</feature>
<feature type="compositionally biased region" description="Acidic residues" evidence="1">
    <location>
        <begin position="342"/>
        <end position="354"/>
    </location>
</feature>
<dbReference type="EMBL" id="JASCZI010121358">
    <property type="protein sequence ID" value="MED6161377.1"/>
    <property type="molecule type" value="Genomic_DNA"/>
</dbReference>
<protein>
    <submittedName>
        <fullName evidence="2">Uncharacterized protein</fullName>
    </submittedName>
</protein>
<feature type="compositionally biased region" description="Basic residues" evidence="1">
    <location>
        <begin position="196"/>
        <end position="220"/>
    </location>
</feature>
<dbReference type="Proteomes" id="UP001341840">
    <property type="component" value="Unassembled WGS sequence"/>
</dbReference>
<evidence type="ECO:0000256" key="1">
    <source>
        <dbReference type="SAM" id="MobiDB-lite"/>
    </source>
</evidence>
<evidence type="ECO:0000313" key="2">
    <source>
        <dbReference type="EMBL" id="MED6161377.1"/>
    </source>
</evidence>
<organism evidence="2 3">
    <name type="scientific">Stylosanthes scabra</name>
    <dbReference type="NCBI Taxonomy" id="79078"/>
    <lineage>
        <taxon>Eukaryota</taxon>
        <taxon>Viridiplantae</taxon>
        <taxon>Streptophyta</taxon>
        <taxon>Embryophyta</taxon>
        <taxon>Tracheophyta</taxon>
        <taxon>Spermatophyta</taxon>
        <taxon>Magnoliopsida</taxon>
        <taxon>eudicotyledons</taxon>
        <taxon>Gunneridae</taxon>
        <taxon>Pentapetalae</taxon>
        <taxon>rosids</taxon>
        <taxon>fabids</taxon>
        <taxon>Fabales</taxon>
        <taxon>Fabaceae</taxon>
        <taxon>Papilionoideae</taxon>
        <taxon>50 kb inversion clade</taxon>
        <taxon>dalbergioids sensu lato</taxon>
        <taxon>Dalbergieae</taxon>
        <taxon>Pterocarpus clade</taxon>
        <taxon>Stylosanthes</taxon>
    </lineage>
</organism>
<proteinExistence type="predicted"/>
<comment type="caution">
    <text evidence="2">The sequence shown here is derived from an EMBL/GenBank/DDBJ whole genome shotgun (WGS) entry which is preliminary data.</text>
</comment>
<gene>
    <name evidence="2" type="ORF">PIB30_060190</name>
</gene>
<name>A0ABU6UJ92_9FABA</name>
<feature type="region of interest" description="Disordered" evidence="1">
    <location>
        <begin position="143"/>
        <end position="354"/>
    </location>
</feature>
<keyword evidence="3" id="KW-1185">Reference proteome</keyword>
<feature type="compositionally biased region" description="Acidic residues" evidence="1">
    <location>
        <begin position="275"/>
        <end position="285"/>
    </location>
</feature>
<reference evidence="2 3" key="1">
    <citation type="journal article" date="2023" name="Plants (Basel)">
        <title>Bridging the Gap: Combining Genomics and Transcriptomics Approaches to Understand Stylosanthes scabra, an Orphan Legume from the Brazilian Caatinga.</title>
        <authorList>
            <person name="Ferreira-Neto J.R.C."/>
            <person name="da Silva M.D."/>
            <person name="Binneck E."/>
            <person name="de Melo N.F."/>
            <person name="da Silva R.H."/>
            <person name="de Melo A.L.T.M."/>
            <person name="Pandolfi V."/>
            <person name="Bustamante F.O."/>
            <person name="Brasileiro-Vidal A.C."/>
            <person name="Benko-Iseppon A.M."/>
        </authorList>
    </citation>
    <scope>NUCLEOTIDE SEQUENCE [LARGE SCALE GENOMIC DNA]</scope>
    <source>
        <tissue evidence="2">Leaves</tissue>
    </source>
</reference>
<evidence type="ECO:0000313" key="3">
    <source>
        <dbReference type="Proteomes" id="UP001341840"/>
    </source>
</evidence>